<keyword evidence="2" id="KW-0805">Transcription regulation</keyword>
<name>A0A8H6UUU3_9EURO</name>
<gene>
    <name evidence="9" type="ORF">CNMCM5623_000976</name>
</gene>
<feature type="compositionally biased region" description="Polar residues" evidence="7">
    <location>
        <begin position="424"/>
        <end position="437"/>
    </location>
</feature>
<feature type="region of interest" description="Disordered" evidence="7">
    <location>
        <begin position="419"/>
        <end position="470"/>
    </location>
</feature>
<dbReference type="EMBL" id="JACBAE010001279">
    <property type="protein sequence ID" value="KAF7167788.1"/>
    <property type="molecule type" value="Genomic_DNA"/>
</dbReference>
<evidence type="ECO:0000313" key="9">
    <source>
        <dbReference type="EMBL" id="KAF7167788.1"/>
    </source>
</evidence>
<dbReference type="GO" id="GO:0005634">
    <property type="term" value="C:nucleus"/>
    <property type="evidence" value="ECO:0007669"/>
    <property type="project" value="UniProtKB-SubCell"/>
</dbReference>
<evidence type="ECO:0000256" key="7">
    <source>
        <dbReference type="SAM" id="MobiDB-lite"/>
    </source>
</evidence>
<dbReference type="PROSITE" id="PS50217">
    <property type="entry name" value="BZIP"/>
    <property type="match status" value="1"/>
</dbReference>
<dbReference type="GO" id="GO:0001228">
    <property type="term" value="F:DNA-binding transcription activator activity, RNA polymerase II-specific"/>
    <property type="evidence" value="ECO:0007669"/>
    <property type="project" value="TreeGrafter"/>
</dbReference>
<dbReference type="Proteomes" id="UP000654922">
    <property type="component" value="Unassembled WGS sequence"/>
</dbReference>
<dbReference type="SMART" id="SM00338">
    <property type="entry name" value="BRLZ"/>
    <property type="match status" value="1"/>
</dbReference>
<dbReference type="PANTHER" id="PTHR13044:SF38">
    <property type="entry name" value="BZIP DOMAIN-CONTAINING PROTEIN"/>
    <property type="match status" value="1"/>
</dbReference>
<keyword evidence="5" id="KW-0539">Nucleus</keyword>
<dbReference type="SUPFAM" id="SSF57959">
    <property type="entry name" value="Leucine zipper domain"/>
    <property type="match status" value="1"/>
</dbReference>
<dbReference type="PANTHER" id="PTHR13044">
    <property type="entry name" value="ACTIVATING TRANSCRIPTION FACTOR ATF 4/5"/>
    <property type="match status" value="1"/>
</dbReference>
<proteinExistence type="predicted"/>
<evidence type="ECO:0000256" key="3">
    <source>
        <dbReference type="ARBA" id="ARBA00023125"/>
    </source>
</evidence>
<evidence type="ECO:0000256" key="1">
    <source>
        <dbReference type="ARBA" id="ARBA00004123"/>
    </source>
</evidence>
<dbReference type="InterPro" id="IPR004827">
    <property type="entry name" value="bZIP"/>
</dbReference>
<dbReference type="OrthoDB" id="5212373at2759"/>
<organism evidence="9 10">
    <name type="scientific">Aspergillus felis</name>
    <dbReference type="NCBI Taxonomy" id="1287682"/>
    <lineage>
        <taxon>Eukaryota</taxon>
        <taxon>Fungi</taxon>
        <taxon>Dikarya</taxon>
        <taxon>Ascomycota</taxon>
        <taxon>Pezizomycotina</taxon>
        <taxon>Eurotiomycetes</taxon>
        <taxon>Eurotiomycetidae</taxon>
        <taxon>Eurotiales</taxon>
        <taxon>Aspergillaceae</taxon>
        <taxon>Aspergillus</taxon>
        <taxon>Aspergillus subgen. Fumigati</taxon>
    </lineage>
</organism>
<comment type="caution">
    <text evidence="9">The sequence shown here is derived from an EMBL/GenBank/DDBJ whole genome shotgun (WGS) entry which is preliminary data.</text>
</comment>
<evidence type="ECO:0000313" key="10">
    <source>
        <dbReference type="Proteomes" id="UP000654922"/>
    </source>
</evidence>
<keyword evidence="4" id="KW-0804">Transcription</keyword>
<evidence type="ECO:0000256" key="5">
    <source>
        <dbReference type="ARBA" id="ARBA00023242"/>
    </source>
</evidence>
<keyword evidence="6" id="KW-0175">Coiled coil</keyword>
<dbReference type="Pfam" id="PF07716">
    <property type="entry name" value="bZIP_2"/>
    <property type="match status" value="1"/>
</dbReference>
<dbReference type="InterPro" id="IPR046347">
    <property type="entry name" value="bZIP_sf"/>
</dbReference>
<dbReference type="AlphaFoldDB" id="A0A8H6UUU3"/>
<comment type="subcellular location">
    <subcellularLocation>
        <location evidence="1">Nucleus</location>
    </subcellularLocation>
</comment>
<evidence type="ECO:0000256" key="2">
    <source>
        <dbReference type="ARBA" id="ARBA00023015"/>
    </source>
</evidence>
<dbReference type="Gene3D" id="1.20.5.170">
    <property type="match status" value="1"/>
</dbReference>
<accession>A0A8H6UUU3</accession>
<feature type="region of interest" description="Disordered" evidence="7">
    <location>
        <begin position="283"/>
        <end position="320"/>
    </location>
</feature>
<evidence type="ECO:0000256" key="6">
    <source>
        <dbReference type="SAM" id="Coils"/>
    </source>
</evidence>
<reference evidence="9" key="1">
    <citation type="submission" date="2020-06" db="EMBL/GenBank/DDBJ databases">
        <title>Draft genome sequences of strains closely related to Aspergillus parafelis and Aspergillus hiratsukae.</title>
        <authorList>
            <person name="Dos Santos R.A.C."/>
            <person name="Rivero-Menendez O."/>
            <person name="Steenwyk J.L."/>
            <person name="Mead M.E."/>
            <person name="Goldman G.H."/>
            <person name="Alastruey-Izquierdo A."/>
            <person name="Rokas A."/>
        </authorList>
    </citation>
    <scope>NUCLEOTIDE SEQUENCE</scope>
    <source>
        <strain evidence="9">CNM-CM5623</strain>
    </source>
</reference>
<protein>
    <recommendedName>
        <fullName evidence="8">BZIP domain-containing protein</fullName>
    </recommendedName>
</protein>
<evidence type="ECO:0000256" key="4">
    <source>
        <dbReference type="ARBA" id="ARBA00023163"/>
    </source>
</evidence>
<sequence length="530" mass="58307">MEVPNAWEIYASSKQLSRNNWRSVAASLGRQLSTTPEHLSRVLYIPRHDGTTSHLPLYDVSPQYFEAIGDAPIGSSKYAVCLGLMKRPKGDGTDHVPVAYIVNFTAGDKDKVVGTVEYRVQPDSTVTENAEVELTIGNADEEACSIKANSDSAQPVDPVAVSVSYPIPPSETKVGTVKHPYFHFQMPFESKMAQFEWQTHPVEHGPLRYTLVRMPGEEATDESSTEPEVDVHAIYHHIGLGVSMNVSHSEGVLLLPPCTDPKSEAMIVASVLGMLRRVRGLDGEKGNKEVKHRRFGWPARPAPSSSSLSNPHNSHSGHLQPHHQFSSFEFYDSNPAFCSPNFVFPDTNLDLASFAPDPSLSLYDADPSAFLPLPPDLAGFSDLDYASVPTGTSSSPYAPDSIDLTAISTPVDVNDSLPFLDIDSSGTDSDTQINQGQLPLLMPASRPPPVSITASTSKDNPPKETPNRVSKRQLNTLAARRYRQRRVDRMNELEAELEKVKRERDELKMRVSKLEGETDALRGLLKNKDK</sequence>
<feature type="compositionally biased region" description="Low complexity" evidence="7">
    <location>
        <begin position="303"/>
        <end position="316"/>
    </location>
</feature>
<feature type="coiled-coil region" evidence="6">
    <location>
        <begin position="483"/>
        <end position="517"/>
    </location>
</feature>
<dbReference type="GO" id="GO:0000977">
    <property type="term" value="F:RNA polymerase II transcription regulatory region sequence-specific DNA binding"/>
    <property type="evidence" value="ECO:0007669"/>
    <property type="project" value="TreeGrafter"/>
</dbReference>
<evidence type="ECO:0000259" key="8">
    <source>
        <dbReference type="PROSITE" id="PS50217"/>
    </source>
</evidence>
<keyword evidence="3" id="KW-0238">DNA-binding</keyword>
<feature type="domain" description="BZIP" evidence="8">
    <location>
        <begin position="465"/>
        <end position="528"/>
    </location>
</feature>